<comment type="caution">
    <text evidence="2">The sequence shown here is derived from an EMBL/GenBank/DDBJ whole genome shotgun (WGS) entry which is preliminary data.</text>
</comment>
<sequence>MTCAGYLVVSNSHPAFVEICTGVLVCSLEVDARADTVESSEHALPPLEPRRMVKLEVCSTRASSQKMGAKYRQPDGELEPQDDPAKRQRLLQLSGYMIEVLDQEEELDEPSLPNSFQVNTYKVHLRPDGSSSSTLNDSLILTATGEELKKLWVKNIKLWNRYGWRDTVQVAATHNDLVKLQEMLQNYSNPMILGAYPRYSSDEAFCRERNSAMLMYGGRSSFSVQSSCATRHQSRRRYYRTAIPGSFAPPS</sequence>
<evidence type="ECO:0008006" key="4">
    <source>
        <dbReference type="Google" id="ProtNLM"/>
    </source>
</evidence>
<proteinExistence type="predicted"/>
<organism evidence="2 3">
    <name type="scientific">Phytophthora oleae</name>
    <dbReference type="NCBI Taxonomy" id="2107226"/>
    <lineage>
        <taxon>Eukaryota</taxon>
        <taxon>Sar</taxon>
        <taxon>Stramenopiles</taxon>
        <taxon>Oomycota</taxon>
        <taxon>Peronosporomycetes</taxon>
        <taxon>Peronosporales</taxon>
        <taxon>Peronosporaceae</taxon>
        <taxon>Phytophthora</taxon>
    </lineage>
</organism>
<feature type="region of interest" description="Disordered" evidence="1">
    <location>
        <begin position="64"/>
        <end position="84"/>
    </location>
</feature>
<reference evidence="2 3" key="1">
    <citation type="submission" date="2024-09" db="EMBL/GenBank/DDBJ databases">
        <title>Genome sequencing and assembly of Phytophthora oleae, isolate VK10A, causative agent of rot of olive drupes.</title>
        <authorList>
            <person name="Conti Taguali S."/>
            <person name="Riolo M."/>
            <person name="La Spada F."/>
            <person name="Cacciola S.O."/>
            <person name="Dionisio G."/>
        </authorList>
    </citation>
    <scope>NUCLEOTIDE SEQUENCE [LARGE SCALE GENOMIC DNA]</scope>
    <source>
        <strain evidence="2 3">VK10A</strain>
    </source>
</reference>
<protein>
    <recommendedName>
        <fullName evidence="4">PH domain-containing protein</fullName>
    </recommendedName>
</protein>
<evidence type="ECO:0000256" key="1">
    <source>
        <dbReference type="SAM" id="MobiDB-lite"/>
    </source>
</evidence>
<dbReference type="AlphaFoldDB" id="A0ABD3FJV9"/>
<evidence type="ECO:0000313" key="3">
    <source>
        <dbReference type="Proteomes" id="UP001632037"/>
    </source>
</evidence>
<accession>A0ABD3FJV9</accession>
<name>A0ABD3FJV9_9STRA</name>
<keyword evidence="3" id="KW-1185">Reference proteome</keyword>
<dbReference type="EMBL" id="JBIMZQ010000019">
    <property type="protein sequence ID" value="KAL3665859.1"/>
    <property type="molecule type" value="Genomic_DNA"/>
</dbReference>
<dbReference type="Proteomes" id="UP001632037">
    <property type="component" value="Unassembled WGS sequence"/>
</dbReference>
<evidence type="ECO:0000313" key="2">
    <source>
        <dbReference type="EMBL" id="KAL3665859.1"/>
    </source>
</evidence>
<gene>
    <name evidence="2" type="ORF">V7S43_009283</name>
</gene>